<evidence type="ECO:0000256" key="10">
    <source>
        <dbReference type="ARBA" id="ARBA00023136"/>
    </source>
</evidence>
<evidence type="ECO:0000313" key="15">
    <source>
        <dbReference type="Proteomes" id="UP000734854"/>
    </source>
</evidence>
<dbReference type="GO" id="GO:0006627">
    <property type="term" value="P:protein processing involved in protein targeting to mitochondrion"/>
    <property type="evidence" value="ECO:0007669"/>
    <property type="project" value="InterPro"/>
</dbReference>
<comment type="caution">
    <text evidence="14">The sequence shown here is derived from an EMBL/GenBank/DDBJ whole genome shotgun (WGS) entry which is preliminary data.</text>
</comment>
<dbReference type="Gene3D" id="2.10.109.10">
    <property type="entry name" value="Umud Fragment, subunit A"/>
    <property type="match status" value="1"/>
</dbReference>
<comment type="similarity">
    <text evidence="2">Belongs to the peptidase S26 family. IMP2 subfamily.</text>
</comment>
<evidence type="ECO:0000256" key="6">
    <source>
        <dbReference type="ARBA" id="ARBA00022792"/>
    </source>
</evidence>
<dbReference type="InterPro" id="IPR037730">
    <property type="entry name" value="IMP2"/>
</dbReference>
<dbReference type="InterPro" id="IPR019533">
    <property type="entry name" value="Peptidase_S26"/>
</dbReference>
<dbReference type="AlphaFoldDB" id="A0A8J5LTC6"/>
<evidence type="ECO:0000256" key="9">
    <source>
        <dbReference type="ARBA" id="ARBA00023128"/>
    </source>
</evidence>
<dbReference type="EMBL" id="JACMSC010000003">
    <property type="protein sequence ID" value="KAG6529473.1"/>
    <property type="molecule type" value="Genomic_DNA"/>
</dbReference>
<dbReference type="SUPFAM" id="SSF51306">
    <property type="entry name" value="LexA/Signal peptidase"/>
    <property type="match status" value="1"/>
</dbReference>
<gene>
    <name evidence="14" type="ORF">ZIOFF_011671</name>
</gene>
<dbReference type="PANTHER" id="PTHR46041">
    <property type="entry name" value="MITOCHONDRIAL INNER MEMBRANE PROTEASE SUBUNIT 2"/>
    <property type="match status" value="1"/>
</dbReference>
<keyword evidence="8 12" id="KW-1133">Transmembrane helix</keyword>
<keyword evidence="4" id="KW-0645">Protease</keyword>
<evidence type="ECO:0000256" key="8">
    <source>
        <dbReference type="ARBA" id="ARBA00022989"/>
    </source>
</evidence>
<dbReference type="GO" id="GO:0006465">
    <property type="term" value="P:signal peptide processing"/>
    <property type="evidence" value="ECO:0007669"/>
    <property type="project" value="InterPro"/>
</dbReference>
<dbReference type="InterPro" id="IPR036286">
    <property type="entry name" value="LexA/Signal_pep-like_sf"/>
</dbReference>
<feature type="active site" evidence="11">
    <location>
        <position position="114"/>
    </location>
</feature>
<feature type="transmembrane region" description="Helical" evidence="12">
    <location>
        <begin position="6"/>
        <end position="32"/>
    </location>
</feature>
<keyword evidence="7" id="KW-0378">Hydrolase</keyword>
<sequence length="286" mass="32187">MNLVSLIKFLFVIVCSMSINHLQLLLIFIVLHLVTLSFSVSLKLLMFAATRAFNLFCFTLNFVRIYITCTYTEEIEMCGGNRLWLFTKKSITGALIGITMSDRYASIATIRGSSMHPTFSASEVGLSGLLKADIVLVEKFCLEKYEFSRGDVIIFKSPTNHRQTFAKRLIALPGDWVQIPESSDVFTIPEGHCWVEGDNAAHSFDSRSFGSILKSNCSLRVDSREGNSCYMATPENKQSGKKDGIGEMFTTMICFDMKILTISSYIWIIGKAVVRLVHSFINNFRK</sequence>
<feature type="active site" evidence="11">
    <location>
        <position position="167"/>
    </location>
</feature>
<keyword evidence="5 12" id="KW-0812">Transmembrane</keyword>
<dbReference type="Proteomes" id="UP000734854">
    <property type="component" value="Unassembled WGS sequence"/>
</dbReference>
<proteinExistence type="inferred from homology"/>
<evidence type="ECO:0000256" key="3">
    <source>
        <dbReference type="ARBA" id="ARBA00013650"/>
    </source>
</evidence>
<evidence type="ECO:0000256" key="4">
    <source>
        <dbReference type="ARBA" id="ARBA00022670"/>
    </source>
</evidence>
<keyword evidence="15" id="KW-1185">Reference proteome</keyword>
<feature type="domain" description="Peptidase S26" evidence="13">
    <location>
        <begin position="183"/>
        <end position="217"/>
    </location>
</feature>
<keyword evidence="9" id="KW-0496">Mitochondrion</keyword>
<keyword evidence="10 12" id="KW-0472">Membrane</keyword>
<dbReference type="GO" id="GO:0042720">
    <property type="term" value="C:mitochondrial inner membrane peptidase complex"/>
    <property type="evidence" value="ECO:0007669"/>
    <property type="project" value="InterPro"/>
</dbReference>
<evidence type="ECO:0000256" key="7">
    <source>
        <dbReference type="ARBA" id="ARBA00022801"/>
    </source>
</evidence>
<evidence type="ECO:0000256" key="11">
    <source>
        <dbReference type="PIRSR" id="PIRSR600223-1"/>
    </source>
</evidence>
<name>A0A8J5LTC6_ZINOF</name>
<dbReference type="PRINTS" id="PR00727">
    <property type="entry name" value="LEADERPTASE"/>
</dbReference>
<evidence type="ECO:0000259" key="13">
    <source>
        <dbReference type="Pfam" id="PF10502"/>
    </source>
</evidence>
<comment type="subcellular location">
    <subcellularLocation>
        <location evidence="1">Mitochondrion inner membrane</location>
        <topology evidence="1">Single-pass membrane protein</topology>
    </subcellularLocation>
</comment>
<keyword evidence="6" id="KW-0999">Mitochondrion inner membrane</keyword>
<dbReference type="PANTHER" id="PTHR46041:SF2">
    <property type="entry name" value="MITOCHONDRIAL INNER MEMBRANE PROTEASE SUBUNIT 2"/>
    <property type="match status" value="1"/>
</dbReference>
<accession>A0A8J5LTC6</accession>
<dbReference type="Pfam" id="PF10502">
    <property type="entry name" value="Peptidase_S26"/>
    <property type="match status" value="2"/>
</dbReference>
<evidence type="ECO:0000256" key="1">
    <source>
        <dbReference type="ARBA" id="ARBA00004434"/>
    </source>
</evidence>
<dbReference type="PROSITE" id="PS00760">
    <property type="entry name" value="SPASE_I_2"/>
    <property type="match status" value="1"/>
</dbReference>
<evidence type="ECO:0000313" key="14">
    <source>
        <dbReference type="EMBL" id="KAG6529473.1"/>
    </source>
</evidence>
<evidence type="ECO:0000256" key="12">
    <source>
        <dbReference type="SAM" id="Phobius"/>
    </source>
</evidence>
<reference evidence="14 15" key="1">
    <citation type="submission" date="2020-08" db="EMBL/GenBank/DDBJ databases">
        <title>Plant Genome Project.</title>
        <authorList>
            <person name="Zhang R.-G."/>
        </authorList>
    </citation>
    <scope>NUCLEOTIDE SEQUENCE [LARGE SCALE GENOMIC DNA]</scope>
    <source>
        <tissue evidence="14">Rhizome</tissue>
    </source>
</reference>
<evidence type="ECO:0000256" key="2">
    <source>
        <dbReference type="ARBA" id="ARBA00007066"/>
    </source>
</evidence>
<dbReference type="CDD" id="cd06530">
    <property type="entry name" value="S26_SPase_I"/>
    <property type="match status" value="1"/>
</dbReference>
<dbReference type="GO" id="GO:0004252">
    <property type="term" value="F:serine-type endopeptidase activity"/>
    <property type="evidence" value="ECO:0007669"/>
    <property type="project" value="InterPro"/>
</dbReference>
<dbReference type="InterPro" id="IPR019757">
    <property type="entry name" value="Pept_S26A_signal_pept_1_Lys-AS"/>
</dbReference>
<protein>
    <recommendedName>
        <fullName evidence="3">Mitochondrial inner membrane protease subunit 2</fullName>
    </recommendedName>
</protein>
<evidence type="ECO:0000256" key="5">
    <source>
        <dbReference type="ARBA" id="ARBA00022692"/>
    </source>
</evidence>
<feature type="domain" description="Peptidase S26" evidence="13">
    <location>
        <begin position="95"/>
        <end position="180"/>
    </location>
</feature>
<dbReference type="InterPro" id="IPR000223">
    <property type="entry name" value="Pept_S26A_signal_pept_1"/>
</dbReference>
<organism evidence="14 15">
    <name type="scientific">Zingiber officinale</name>
    <name type="common">Ginger</name>
    <name type="synonym">Amomum zingiber</name>
    <dbReference type="NCBI Taxonomy" id="94328"/>
    <lineage>
        <taxon>Eukaryota</taxon>
        <taxon>Viridiplantae</taxon>
        <taxon>Streptophyta</taxon>
        <taxon>Embryophyta</taxon>
        <taxon>Tracheophyta</taxon>
        <taxon>Spermatophyta</taxon>
        <taxon>Magnoliopsida</taxon>
        <taxon>Liliopsida</taxon>
        <taxon>Zingiberales</taxon>
        <taxon>Zingiberaceae</taxon>
        <taxon>Zingiber</taxon>
    </lineage>
</organism>
<feature type="transmembrane region" description="Helical" evidence="12">
    <location>
        <begin position="44"/>
        <end position="67"/>
    </location>
</feature>